<dbReference type="InterPro" id="IPR041677">
    <property type="entry name" value="DNA2/NAM7_AAA_11"/>
</dbReference>
<evidence type="ECO:0000256" key="1">
    <source>
        <dbReference type="ARBA" id="ARBA00022741"/>
    </source>
</evidence>
<evidence type="ECO:0000313" key="14">
    <source>
        <dbReference type="RefSeq" id="XP_021845758.1"/>
    </source>
</evidence>
<keyword evidence="4" id="KW-0067">ATP-binding</keyword>
<dbReference type="RefSeq" id="XP_021845758.1">
    <property type="nucleotide sequence ID" value="XM_021990066.1"/>
</dbReference>
<dbReference type="InterPro" id="IPR056474">
    <property type="entry name" value="SEN1_barrel"/>
</dbReference>
<dbReference type="Pfam" id="PF23576">
    <property type="entry name" value="SEN1_barrel"/>
    <property type="match status" value="1"/>
</dbReference>
<dbReference type="InterPro" id="IPR047187">
    <property type="entry name" value="SF1_C_Upf1"/>
</dbReference>
<dbReference type="GO" id="GO:0005524">
    <property type="term" value="F:ATP binding"/>
    <property type="evidence" value="ECO:0007669"/>
    <property type="project" value="UniProtKB-KW"/>
</dbReference>
<feature type="compositionally biased region" description="Basic and acidic residues" evidence="5">
    <location>
        <begin position="2172"/>
        <end position="2183"/>
    </location>
</feature>
<dbReference type="CDD" id="cd18808">
    <property type="entry name" value="SF1_C_Upf1"/>
    <property type="match status" value="1"/>
</dbReference>
<evidence type="ECO:0000313" key="12">
    <source>
        <dbReference type="RefSeq" id="XP_021845756.1"/>
    </source>
</evidence>
<name>A0A9R0JSS2_SPIOL</name>
<organism evidence="9 12">
    <name type="scientific">Spinacia oleracea</name>
    <name type="common">Spinach</name>
    <dbReference type="NCBI Taxonomy" id="3562"/>
    <lineage>
        <taxon>Eukaryota</taxon>
        <taxon>Viridiplantae</taxon>
        <taxon>Streptophyta</taxon>
        <taxon>Embryophyta</taxon>
        <taxon>Tracheophyta</taxon>
        <taxon>Spermatophyta</taxon>
        <taxon>Magnoliopsida</taxon>
        <taxon>eudicotyledons</taxon>
        <taxon>Gunneridae</taxon>
        <taxon>Pentapetalae</taxon>
        <taxon>Caryophyllales</taxon>
        <taxon>Chenopodiaceae</taxon>
        <taxon>Chenopodioideae</taxon>
        <taxon>Anserineae</taxon>
        <taxon>Spinacia</taxon>
    </lineage>
</organism>
<dbReference type="RefSeq" id="XP_021845756.1">
    <property type="nucleotide sequence ID" value="XM_021990064.1"/>
</dbReference>
<evidence type="ECO:0000259" key="7">
    <source>
        <dbReference type="Pfam" id="PF13087"/>
    </source>
</evidence>
<dbReference type="RefSeq" id="XP_021845754.1">
    <property type="nucleotide sequence ID" value="XM_021990062.1"/>
</dbReference>
<dbReference type="RefSeq" id="XP_021845757.1">
    <property type="nucleotide sequence ID" value="XM_021990065.1"/>
</dbReference>
<dbReference type="CDD" id="cd18042">
    <property type="entry name" value="DEXXQc_SETX"/>
    <property type="match status" value="1"/>
</dbReference>
<dbReference type="GO" id="GO:0016787">
    <property type="term" value="F:hydrolase activity"/>
    <property type="evidence" value="ECO:0007669"/>
    <property type="project" value="UniProtKB-KW"/>
</dbReference>
<evidence type="ECO:0000259" key="6">
    <source>
        <dbReference type="Pfam" id="PF13086"/>
    </source>
</evidence>
<evidence type="ECO:0000256" key="2">
    <source>
        <dbReference type="ARBA" id="ARBA00022801"/>
    </source>
</evidence>
<evidence type="ECO:0000313" key="9">
    <source>
        <dbReference type="Proteomes" id="UP000813463"/>
    </source>
</evidence>
<reference evidence="10 11" key="2">
    <citation type="submission" date="2025-04" db="UniProtKB">
        <authorList>
            <consortium name="RefSeq"/>
        </authorList>
    </citation>
    <scope>IDENTIFICATION</scope>
</reference>
<dbReference type="OrthoDB" id="6513042at2759"/>
<evidence type="ECO:0000259" key="8">
    <source>
        <dbReference type="Pfam" id="PF23576"/>
    </source>
</evidence>
<dbReference type="KEGG" id="soe:110785593"/>
<dbReference type="GO" id="GO:0005694">
    <property type="term" value="C:chromosome"/>
    <property type="evidence" value="ECO:0007669"/>
    <property type="project" value="UniProtKB-ARBA"/>
</dbReference>
<dbReference type="GO" id="GO:0003723">
    <property type="term" value="F:RNA binding"/>
    <property type="evidence" value="ECO:0000318"/>
    <property type="project" value="GO_Central"/>
</dbReference>
<evidence type="ECO:0000256" key="4">
    <source>
        <dbReference type="ARBA" id="ARBA00022840"/>
    </source>
</evidence>
<dbReference type="InterPro" id="IPR016024">
    <property type="entry name" value="ARM-type_fold"/>
</dbReference>
<dbReference type="PANTHER" id="PTHR10887">
    <property type="entry name" value="DNA2/NAM7 HELICASE FAMILY"/>
    <property type="match status" value="1"/>
</dbReference>
<evidence type="ECO:0000256" key="3">
    <source>
        <dbReference type="ARBA" id="ARBA00022806"/>
    </source>
</evidence>
<sequence>MERRAIARNELLDQWRAIEQEQEQEEDDHNHCDDSSRLNRIQQAKETWFTDAYNFLILLSGESHPWCGFWDIMSPFLETFFNYYKVESDDSLLKILWKKISRDMRKCTECISRHHQAQEMYKAEYESSFISPLLNTLQSLDEERVSEHLKEANSRLANGGYHNLDNAEIVSLMFEVLTFPTLLDNDFIVNEFQKLIEAVDDAHELALAKQQHFPGVYALLFFKSRKSRSIGHRLAGNLGKLRSAAELEPLQPFLKRCIGFLTGDVMQPTSENSRPRVQIDHITVWLGLKALLSFLEPPALEDGILEPHPVFLNFVLDHISDDSPEFSHAVNCMRLLFEILGCKLWLRTSLPPSVMRDSLLSQCFHTRNEKTHKEIFDLFQPFLQSLEALHDGEFEKQRRHFLYFLLHQVTRSSNFSMLMRKKACQIAFLIILRGYKMNPPSPPSECAHMWGPPLVSSLKDSTLHTSLRQPAIDLIQTIIVSDGTALLSSLMHCETPSDCSNFFELSEESDDVTSCAVPDDKKHVCCWNEFTFQSNIVCQEYTEWMCVPMLWFDVLADIEPSILPISIAKAVLWALSRFSMVEPENSSELSLPVKTWLSSGAVEVAAFLGWKSPTGSDDSGDGKTSKNSVRVSTMCIPLIRTFRRLAAQFIIQLEQRELRKQWTWEPQMGESLILLLSDPNDNVRQVGRRILEYVSNTRGLASGLQFLCSSGSSLTALFQGLKHALKLVQLDSVLVNFQSLHHFFFLLCKIFKEGFSTPAHPVGTSSDEMSLKFASQGGFLQQTTLNCLQVNDRKQFFKIEKKLWESFSSELAEVAWAPVKKCLHKGMTFMDFRISQMSCVRLLEILPILFGEFIQSSDGSLWKYSRKMNGFSDFSWLHDLVDWGKSALEVVVRYWKQSVSSLLALLKGSCNERSGAIVTSIEKLIASDAVPMASLREQVSLLSASLSDRVSYIDKSNRKSKPPSDGLEAGKKSSPIDIESSVQILDTVDNRSKGNYDPVILLSDEETEDVESPVSVRDFIEPSKEDVLAPSADKPVLQSNIRKKTSESSTTQNLSDAFGKRVSIKDAALASMSQKSVVTKHALTPTSLTKINDKEIREKDILKSIANEPILSLDKATARASPAEAAKNKHLVNAQKKIVSGSNDSILKKIVRDTEDPLEFALKSAGRNHSSLKTQSSSFPKRKLIQLADPVDSRSVYLRKLEAAARRSKPPMMDGWFREILEMDYFAAVGIATDQEEKIKTPLGLKEIPVSFESPKQYLDIFQPLVLEEFKAQLRSSFQDVSLLEEMSCGSLSVVSVERVDDFHLVRCVHDEHGSSVSSSCLENDLVLLTKQPIKNSPHNVHLVGKVERREKDNKRRLNMLLIRFYLVSGCSRLNRARKQLLERSKWYLSRIMSITPQLREFQALSSIEVIPAVPVILNPADHSHASSQNRKVDLSKLSRPMQQVLKSTFNGSQIQAISAVVETPDSRNDFDLSLVQGPPGTGKTRTIVALISALLAVSLRPNTTEKQLSSSLKLHSTPFTNFRKSISESAAVARAWQDAALARQLNDNAGKDMKMPRTSMRKRVLVCAQSNAAVDELVSRLAGEGLYGIDGNMYKPYLVRVGNAKTIHPNSLPFFIDTLVEHRLAEEKMAVGDGKDDSTVESSTTLRDSLEKTVDRIKFYESKRANLKDEGADKNGAPDNEHLEFDNGKKLSNSELEVRLRSLYHQKKEIYMRLAAIQAREKKTSEEIRVLRNKLRRSILREAEIVVTTLSGCGGDLYSACFEPMSNSKIASLSEHNLFDAVVIDEAAQALEPATLIPLQLLKSSGTKCIMVGDPKQLPATVLSKVASRYLYECSMFERLQRAGYPVIMLTEQYRMHPEISCFPSLHFYEGKLLNGVQSSSKSAPFHKTPGLGPYVFYDVSDGQELYGKNAGSSSLYNEGEADAAIEIVKFLQERYSSEFVGERIGIITPYKSQLSLLRSRFSRAFGSSISSEMEFNTVDGFQGREVDILILSTVRCSDTYSKAPKMNSSSIGFVADIRRMNVALTRARLSLWILGNGRTLQKNSDWAALLKDARERNLVISVRRPYKSICENILGKNPDTKYSDDYRGTLSEEKKKSHHVMPIESNREGCRWKSKNKEMKHGREHNKPSTSEGLETTKSKVETTEKCKKKAEQQRISEDNHKRMKKSKSRSVDLPEQEKGGLVKISNPPGSSEDAHRSGKTVKKTSDVHQLERENSGLKNISDTVESKGVEKPALNKNQEDKAGLRSHVSCKVRSKDMDAGGKLSAEIEKPKDMISKRKQQREAVDALLSSSLLPSKKSETSARAKAHKRPHSPSSTGGVSKPTKQQRGLQAEQGKKKDRNV</sequence>
<dbReference type="SUPFAM" id="SSF52540">
    <property type="entry name" value="P-loop containing nucleoside triphosphate hydrolases"/>
    <property type="match status" value="1"/>
</dbReference>
<feature type="domain" description="DNA2/NAM7 helicase-like C-terminal" evidence="7">
    <location>
        <begin position="1833"/>
        <end position="2038"/>
    </location>
</feature>
<feature type="compositionally biased region" description="Basic and acidic residues" evidence="5">
    <location>
        <begin position="2137"/>
        <end position="2163"/>
    </location>
</feature>
<keyword evidence="3" id="KW-0347">Helicase</keyword>
<evidence type="ECO:0000313" key="13">
    <source>
        <dbReference type="RefSeq" id="XP_021845757.1"/>
    </source>
</evidence>
<evidence type="ECO:0000313" key="10">
    <source>
        <dbReference type="RefSeq" id="XP_021845754.1"/>
    </source>
</evidence>
<dbReference type="InterPro" id="IPR045055">
    <property type="entry name" value="DNA2/NAM7-like"/>
</dbReference>
<gene>
    <name evidence="10 11 12 13 14" type="primary">LOC110785593</name>
</gene>
<reference evidence="9" key="1">
    <citation type="journal article" date="2021" name="Nat. Commun.">
        <title>Genomic analyses provide insights into spinach domestication and the genetic basis of agronomic traits.</title>
        <authorList>
            <person name="Cai X."/>
            <person name="Sun X."/>
            <person name="Xu C."/>
            <person name="Sun H."/>
            <person name="Wang X."/>
            <person name="Ge C."/>
            <person name="Zhang Z."/>
            <person name="Wang Q."/>
            <person name="Fei Z."/>
            <person name="Jiao C."/>
            <person name="Wang Q."/>
        </authorList>
    </citation>
    <scope>NUCLEOTIDE SEQUENCE [LARGE SCALE GENOMIC DNA]</scope>
    <source>
        <strain evidence="9">cv. Varoflay</strain>
    </source>
</reference>
<dbReference type="GO" id="GO:0004386">
    <property type="term" value="F:helicase activity"/>
    <property type="evidence" value="ECO:0007669"/>
    <property type="project" value="UniProtKB-KW"/>
</dbReference>
<feature type="compositionally biased region" description="Polar residues" evidence="5">
    <location>
        <begin position="2315"/>
        <end position="2331"/>
    </location>
</feature>
<dbReference type="Gene3D" id="3.40.50.300">
    <property type="entry name" value="P-loop containing nucleotide triphosphate hydrolases"/>
    <property type="match status" value="2"/>
</dbReference>
<keyword evidence="1" id="KW-0547">Nucleotide-binding</keyword>
<dbReference type="InterPro" id="IPR027417">
    <property type="entry name" value="P-loop_NTPase"/>
</dbReference>
<feature type="compositionally biased region" description="Basic and acidic residues" evidence="5">
    <location>
        <begin position="2206"/>
        <end position="2218"/>
    </location>
</feature>
<feature type="compositionally biased region" description="Basic and acidic residues" evidence="5">
    <location>
        <begin position="2107"/>
        <end position="2129"/>
    </location>
</feature>
<dbReference type="Proteomes" id="UP000813463">
    <property type="component" value="Chromosome 1"/>
</dbReference>
<dbReference type="RefSeq" id="XP_021845755.1">
    <property type="nucleotide sequence ID" value="XM_021990063.1"/>
</dbReference>
<feature type="region of interest" description="Disordered" evidence="5">
    <location>
        <begin position="954"/>
        <end position="974"/>
    </location>
</feature>
<dbReference type="InterPro" id="IPR041679">
    <property type="entry name" value="DNA2/NAM7-like_C"/>
</dbReference>
<dbReference type="Pfam" id="PF13086">
    <property type="entry name" value="AAA_11"/>
    <property type="match status" value="1"/>
</dbReference>
<keyword evidence="2" id="KW-0378">Hydrolase</keyword>
<dbReference type="GeneID" id="110785593"/>
<feature type="domain" description="Helicase SEN1 beta-barrel" evidence="8">
    <location>
        <begin position="1286"/>
        <end position="1392"/>
    </location>
</feature>
<evidence type="ECO:0000256" key="5">
    <source>
        <dbReference type="SAM" id="MobiDB-lite"/>
    </source>
</evidence>
<dbReference type="FunFam" id="3.40.50.300:FF:000326">
    <property type="entry name" value="P-loop containing nucleoside triphosphate hydrolase"/>
    <property type="match status" value="1"/>
</dbReference>
<accession>A0A9R0JSS2</accession>
<dbReference type="Pfam" id="PF13087">
    <property type="entry name" value="AAA_12"/>
    <property type="match status" value="1"/>
</dbReference>
<protein>
    <submittedName>
        <fullName evidence="10 11">Uncharacterized protein LOC110785593</fullName>
    </submittedName>
</protein>
<proteinExistence type="predicted"/>
<feature type="compositionally biased region" description="Basic and acidic residues" evidence="5">
    <location>
        <begin position="2256"/>
        <end position="2287"/>
    </location>
</feature>
<dbReference type="PANTHER" id="PTHR10887:SF495">
    <property type="entry name" value="HELICASE SENATAXIN ISOFORM X1-RELATED"/>
    <property type="match status" value="1"/>
</dbReference>
<keyword evidence="9" id="KW-1185">Reference proteome</keyword>
<feature type="domain" description="DNA2/NAM7 helicase helicase" evidence="6">
    <location>
        <begin position="1450"/>
        <end position="1826"/>
    </location>
</feature>
<feature type="region of interest" description="Disordered" evidence="5">
    <location>
        <begin position="2093"/>
        <end position="2344"/>
    </location>
</feature>
<dbReference type="SUPFAM" id="SSF48371">
    <property type="entry name" value="ARM repeat"/>
    <property type="match status" value="1"/>
</dbReference>
<evidence type="ECO:0000313" key="11">
    <source>
        <dbReference type="RefSeq" id="XP_021845755.1"/>
    </source>
</evidence>